<sequence length="300" mass="33541">MHTAERTSATGLQAHIRGERLAASDEVFSNDVLVQIFTRERIEQSVVVPAVAEPLIVWVLSGAATIEERETGEDWLASEVTKGDFFLTTSAVPYEMRWHVTSTEPFVVMHIYLGLPLLERAIQETRKHVTGSICLREISGGRDDALSVLFERFRVELQSPGETSPLLMQGVAQCIAVHLARHYLDEQADNIVQRNALPAFKLKRVVSAMESSLTEAFCLGDLAAEAGMSEYHFSRLFKRATGLSPSRYFIRLRMTKARQLLIETDMSIIDAGLEVGYSSASHFSQAFKREVGVPPSHYRK</sequence>
<evidence type="ECO:0000256" key="1">
    <source>
        <dbReference type="ARBA" id="ARBA00004496"/>
    </source>
</evidence>
<dbReference type="PANTHER" id="PTHR46796">
    <property type="entry name" value="HTH-TYPE TRANSCRIPTIONAL ACTIVATOR RHAS-RELATED"/>
    <property type="match status" value="1"/>
</dbReference>
<evidence type="ECO:0000256" key="3">
    <source>
        <dbReference type="ARBA" id="ARBA00023125"/>
    </source>
</evidence>
<dbReference type="PRINTS" id="PR00032">
    <property type="entry name" value="HTHARAC"/>
</dbReference>
<proteinExistence type="predicted"/>
<feature type="domain" description="HTH araC/xylS-type" evidence="7">
    <location>
        <begin position="203"/>
        <end position="300"/>
    </location>
</feature>
<keyword evidence="4" id="KW-0010">Activator</keyword>
<keyword evidence="2" id="KW-0805">Transcription regulation</keyword>
<dbReference type="InterPro" id="IPR018062">
    <property type="entry name" value="HTH_AraC-typ_CS"/>
</dbReference>
<dbReference type="PROSITE" id="PS01124">
    <property type="entry name" value="HTH_ARAC_FAMILY_2"/>
    <property type="match status" value="1"/>
</dbReference>
<dbReference type="EMBL" id="CABVIE010000011">
    <property type="protein sequence ID" value="VVP19317.1"/>
    <property type="molecule type" value="Genomic_DNA"/>
</dbReference>
<evidence type="ECO:0000256" key="6">
    <source>
        <dbReference type="ARBA" id="ARBA00037345"/>
    </source>
</evidence>
<dbReference type="GO" id="GO:0043565">
    <property type="term" value="F:sequence-specific DNA binding"/>
    <property type="evidence" value="ECO:0007669"/>
    <property type="project" value="InterPro"/>
</dbReference>
<dbReference type="InterPro" id="IPR020449">
    <property type="entry name" value="Tscrpt_reg_AraC-type_HTH"/>
</dbReference>
<dbReference type="GO" id="GO:0005737">
    <property type="term" value="C:cytoplasm"/>
    <property type="evidence" value="ECO:0007669"/>
    <property type="project" value="UniProtKB-SubCell"/>
</dbReference>
<dbReference type="PROSITE" id="PS00041">
    <property type="entry name" value="HTH_ARAC_FAMILY_1"/>
    <property type="match status" value="1"/>
</dbReference>
<dbReference type="RefSeq" id="WP_150758572.1">
    <property type="nucleotide sequence ID" value="NZ_CABVIE010000011.1"/>
</dbReference>
<name>A0A8H2RR70_PSEFL</name>
<comment type="subcellular location">
    <subcellularLocation>
        <location evidence="1">Cytoplasm</location>
    </subcellularLocation>
</comment>
<accession>A0A8H2RR70</accession>
<comment type="caution">
    <text evidence="8">The sequence shown here is derived from an EMBL/GenBank/DDBJ whole genome shotgun (WGS) entry which is preliminary data.</text>
</comment>
<evidence type="ECO:0000256" key="2">
    <source>
        <dbReference type="ARBA" id="ARBA00023015"/>
    </source>
</evidence>
<dbReference type="InterPro" id="IPR018060">
    <property type="entry name" value="HTH_AraC"/>
</dbReference>
<dbReference type="GO" id="GO:0009893">
    <property type="term" value="P:positive regulation of metabolic process"/>
    <property type="evidence" value="ECO:0007669"/>
    <property type="project" value="UniProtKB-ARBA"/>
</dbReference>
<dbReference type="GO" id="GO:0003700">
    <property type="term" value="F:DNA-binding transcription factor activity"/>
    <property type="evidence" value="ECO:0007669"/>
    <property type="project" value="InterPro"/>
</dbReference>
<gene>
    <name evidence="8" type="primary">rhaR_4</name>
    <name evidence="8" type="ORF">PS900_03770</name>
</gene>
<dbReference type="AlphaFoldDB" id="A0A8H2RR70"/>
<reference evidence="8 9" key="1">
    <citation type="submission" date="2019-09" db="EMBL/GenBank/DDBJ databases">
        <authorList>
            <person name="Chandra G."/>
            <person name="Truman W A."/>
        </authorList>
    </citation>
    <scope>NUCLEOTIDE SEQUENCE [LARGE SCALE GENOMIC DNA]</scope>
    <source>
        <strain evidence="8">PS900</strain>
    </source>
</reference>
<dbReference type="SMART" id="SM00342">
    <property type="entry name" value="HTH_ARAC"/>
    <property type="match status" value="1"/>
</dbReference>
<comment type="function">
    <text evidence="6">Regulatory protein of the TOL plasmid xyl operons. XylS activates the xylXYZLTEGFJQKIH operon required for the degradation of toluene, m-xylene and p-xylene.</text>
</comment>
<evidence type="ECO:0000259" key="7">
    <source>
        <dbReference type="PROSITE" id="PS01124"/>
    </source>
</evidence>
<dbReference type="InterPro" id="IPR050204">
    <property type="entry name" value="AraC_XylS_family_regulators"/>
</dbReference>
<dbReference type="PANTHER" id="PTHR46796:SF6">
    <property type="entry name" value="ARAC SUBFAMILY"/>
    <property type="match status" value="1"/>
</dbReference>
<keyword evidence="3" id="KW-0238">DNA-binding</keyword>
<organism evidence="8 9">
    <name type="scientific">Pseudomonas fluorescens</name>
    <dbReference type="NCBI Taxonomy" id="294"/>
    <lineage>
        <taxon>Bacteria</taxon>
        <taxon>Pseudomonadati</taxon>
        <taxon>Pseudomonadota</taxon>
        <taxon>Gammaproteobacteria</taxon>
        <taxon>Pseudomonadales</taxon>
        <taxon>Pseudomonadaceae</taxon>
        <taxon>Pseudomonas</taxon>
    </lineage>
</organism>
<dbReference type="Proteomes" id="UP000325723">
    <property type="component" value="Unassembled WGS sequence"/>
</dbReference>
<evidence type="ECO:0000256" key="5">
    <source>
        <dbReference type="ARBA" id="ARBA00023163"/>
    </source>
</evidence>
<dbReference type="Pfam" id="PF12833">
    <property type="entry name" value="HTH_18"/>
    <property type="match status" value="1"/>
</dbReference>
<dbReference type="InterPro" id="IPR009057">
    <property type="entry name" value="Homeodomain-like_sf"/>
</dbReference>
<dbReference type="SUPFAM" id="SSF46689">
    <property type="entry name" value="Homeodomain-like"/>
    <property type="match status" value="2"/>
</dbReference>
<keyword evidence="5" id="KW-0804">Transcription</keyword>
<dbReference type="Gene3D" id="1.10.10.60">
    <property type="entry name" value="Homeodomain-like"/>
    <property type="match status" value="2"/>
</dbReference>
<evidence type="ECO:0000313" key="8">
    <source>
        <dbReference type="EMBL" id="VVP19317.1"/>
    </source>
</evidence>
<evidence type="ECO:0000313" key="9">
    <source>
        <dbReference type="Proteomes" id="UP000325723"/>
    </source>
</evidence>
<protein>
    <submittedName>
        <fullName evidence="8">HTH-type transcriptional activator RhaR</fullName>
    </submittedName>
</protein>
<evidence type="ECO:0000256" key="4">
    <source>
        <dbReference type="ARBA" id="ARBA00023159"/>
    </source>
</evidence>